<evidence type="ECO:0000313" key="6">
    <source>
        <dbReference type="EMBL" id="NOU59682.1"/>
    </source>
</evidence>
<evidence type="ECO:0000313" key="7">
    <source>
        <dbReference type="Proteomes" id="UP000732105"/>
    </source>
</evidence>
<feature type="transmembrane region" description="Helical" evidence="4">
    <location>
        <begin position="33"/>
        <end position="52"/>
    </location>
</feature>
<feature type="transmembrane region" description="Helical" evidence="4">
    <location>
        <begin position="61"/>
        <end position="80"/>
    </location>
</feature>
<keyword evidence="7" id="KW-1185">Reference proteome</keyword>
<protein>
    <submittedName>
        <fullName evidence="6">AraC family transcriptional regulator</fullName>
    </submittedName>
</protein>
<dbReference type="EMBL" id="RZNH01000009">
    <property type="protein sequence ID" value="NOU59682.1"/>
    <property type="molecule type" value="Genomic_DNA"/>
</dbReference>
<dbReference type="PANTHER" id="PTHR43280:SF29">
    <property type="entry name" value="ARAC-FAMILY TRANSCRIPTIONAL REGULATOR"/>
    <property type="match status" value="1"/>
</dbReference>
<comment type="caution">
    <text evidence="6">The sequence shown here is derived from an EMBL/GenBank/DDBJ whole genome shotgun (WGS) entry which is preliminary data.</text>
</comment>
<evidence type="ECO:0000256" key="4">
    <source>
        <dbReference type="SAM" id="Phobius"/>
    </source>
</evidence>
<feature type="transmembrane region" description="Helical" evidence="4">
    <location>
        <begin position="206"/>
        <end position="227"/>
    </location>
</feature>
<dbReference type="InterPro" id="IPR009057">
    <property type="entry name" value="Homeodomain-like_sf"/>
</dbReference>
<evidence type="ECO:0000256" key="2">
    <source>
        <dbReference type="ARBA" id="ARBA00023125"/>
    </source>
</evidence>
<feature type="domain" description="HTH araC/xylS-type" evidence="5">
    <location>
        <begin position="303"/>
        <end position="407"/>
    </location>
</feature>
<dbReference type="SUPFAM" id="SSF46689">
    <property type="entry name" value="Homeodomain-like"/>
    <property type="match status" value="1"/>
</dbReference>
<evidence type="ECO:0000256" key="3">
    <source>
        <dbReference type="ARBA" id="ARBA00023163"/>
    </source>
</evidence>
<evidence type="ECO:0000256" key="1">
    <source>
        <dbReference type="ARBA" id="ARBA00023015"/>
    </source>
</evidence>
<keyword evidence="4" id="KW-0472">Membrane</keyword>
<feature type="transmembrane region" description="Helical" evidence="4">
    <location>
        <begin position="125"/>
        <end position="144"/>
    </location>
</feature>
<dbReference type="Gene3D" id="1.10.10.60">
    <property type="entry name" value="Homeodomain-like"/>
    <property type="match status" value="2"/>
</dbReference>
<feature type="transmembrane region" description="Helical" evidence="4">
    <location>
        <begin position="164"/>
        <end position="186"/>
    </location>
</feature>
<name>A0ABX1WUB7_9BACT</name>
<keyword evidence="3" id="KW-0804">Transcription</keyword>
<dbReference type="Proteomes" id="UP000732105">
    <property type="component" value="Unassembled WGS sequence"/>
</dbReference>
<feature type="transmembrane region" description="Helical" evidence="4">
    <location>
        <begin position="92"/>
        <end position="113"/>
    </location>
</feature>
<reference evidence="6 7" key="1">
    <citation type="submission" date="2018-12" db="EMBL/GenBank/DDBJ databases">
        <title>Marinifilum JC070 sp. nov., a marine bacterium isolated from Yongle Blue Hole in the South China Sea.</title>
        <authorList>
            <person name="Fu T."/>
        </authorList>
    </citation>
    <scope>NUCLEOTIDE SEQUENCE [LARGE SCALE GENOMIC DNA]</scope>
    <source>
        <strain evidence="6 7">JC070</strain>
    </source>
</reference>
<feature type="transmembrane region" description="Helical" evidence="4">
    <location>
        <begin position="233"/>
        <end position="255"/>
    </location>
</feature>
<keyword evidence="1" id="KW-0805">Transcription regulation</keyword>
<dbReference type="PRINTS" id="PR00032">
    <property type="entry name" value="HTHARAC"/>
</dbReference>
<dbReference type="InterPro" id="IPR018060">
    <property type="entry name" value="HTH_AraC"/>
</dbReference>
<proteinExistence type="predicted"/>
<dbReference type="PANTHER" id="PTHR43280">
    <property type="entry name" value="ARAC-FAMILY TRANSCRIPTIONAL REGULATOR"/>
    <property type="match status" value="1"/>
</dbReference>
<dbReference type="Pfam" id="PF12833">
    <property type="entry name" value="HTH_18"/>
    <property type="match status" value="1"/>
</dbReference>
<accession>A0ABX1WUB7</accession>
<gene>
    <name evidence="6" type="ORF">ELS83_07610</name>
</gene>
<keyword evidence="4" id="KW-1133">Transmembrane helix</keyword>
<evidence type="ECO:0000259" key="5">
    <source>
        <dbReference type="PROSITE" id="PS01124"/>
    </source>
</evidence>
<dbReference type="PROSITE" id="PS01124">
    <property type="entry name" value="HTH_ARAC_FAMILY_2"/>
    <property type="match status" value="1"/>
</dbReference>
<dbReference type="SMART" id="SM00342">
    <property type="entry name" value="HTH_ARAC"/>
    <property type="match status" value="1"/>
</dbReference>
<dbReference type="RefSeq" id="WP_171594955.1">
    <property type="nucleotide sequence ID" value="NZ_RZNH01000009.1"/>
</dbReference>
<sequence>MSLLFLTALYSLWVSTPKMFTFSKSIKTFHPMDIISLIAAVNALLIAIIIFLKRQKSISDYLLMIWVINFVFQFGIPFLLERNILLHESIWGAILGGVMVLHAPFIFVYTNSLTDPGFKINFKNLYHFGVIFIFIAALVPYLLLDQDARLLQVENQQDLSMYMMLPLLTLLLVQVYFLIRTIIVLINHQNNIKNAFSYEKEINLSWIKRIVIALFGIIILNFIGLALVSAHIISVYLLDYVMILLNIVIFFYLAYSSYKQRVIYNNDVDTGQKNIIQTKSSKIKETSRQSINTEQDEKDPIIQKLKLLMDTNKPYLEPELNIGNIANELHIHSHQLSKIINSKLGVNFFEFINEYRVNEFKSLAANPKNKHISILGLAMDAGFNSKATFNRIFKKTTGLTPSEFRENYKF</sequence>
<dbReference type="InterPro" id="IPR020449">
    <property type="entry name" value="Tscrpt_reg_AraC-type_HTH"/>
</dbReference>
<keyword evidence="4" id="KW-0812">Transmembrane</keyword>
<keyword evidence="2" id="KW-0238">DNA-binding</keyword>
<organism evidence="6 7">
    <name type="scientific">Marinifilum caeruleilacunae</name>
    <dbReference type="NCBI Taxonomy" id="2499076"/>
    <lineage>
        <taxon>Bacteria</taxon>
        <taxon>Pseudomonadati</taxon>
        <taxon>Bacteroidota</taxon>
        <taxon>Bacteroidia</taxon>
        <taxon>Marinilabiliales</taxon>
        <taxon>Marinifilaceae</taxon>
    </lineage>
</organism>